<reference evidence="2 3" key="1">
    <citation type="submission" date="2019-07" db="EMBL/GenBank/DDBJ databases">
        <authorList>
            <person name="Li J."/>
        </authorList>
    </citation>
    <scope>NUCLEOTIDE SEQUENCE [LARGE SCALE GENOMIC DNA]</scope>
    <source>
        <strain evidence="2 3">TKL69</strain>
    </source>
</reference>
<dbReference type="InterPro" id="IPR006938">
    <property type="entry name" value="DUF624"/>
</dbReference>
<keyword evidence="3" id="KW-1185">Reference proteome</keyword>
<proteinExistence type="predicted"/>
<dbReference type="KEGG" id="aqt:FN924_06405"/>
<protein>
    <submittedName>
        <fullName evidence="2">DUF624 domain-containing protein</fullName>
    </submittedName>
</protein>
<evidence type="ECO:0000313" key="2">
    <source>
        <dbReference type="EMBL" id="QDP39828.1"/>
    </source>
</evidence>
<keyword evidence="1" id="KW-1133">Transmembrane helix</keyword>
<name>A0A516KEJ9_9BACI</name>
<feature type="transmembrane region" description="Helical" evidence="1">
    <location>
        <begin position="147"/>
        <end position="168"/>
    </location>
</feature>
<dbReference type="AlphaFoldDB" id="A0A516KEJ9"/>
<evidence type="ECO:0000313" key="3">
    <source>
        <dbReference type="Proteomes" id="UP000315215"/>
    </source>
</evidence>
<feature type="transmembrane region" description="Helical" evidence="1">
    <location>
        <begin position="27"/>
        <end position="46"/>
    </location>
</feature>
<feature type="transmembrane region" description="Helical" evidence="1">
    <location>
        <begin position="82"/>
        <end position="105"/>
    </location>
</feature>
<keyword evidence="1" id="KW-0812">Transmembrane</keyword>
<dbReference type="Pfam" id="PF04854">
    <property type="entry name" value="DUF624"/>
    <property type="match status" value="1"/>
</dbReference>
<organism evidence="2 3">
    <name type="scientific">Radiobacillus deserti</name>
    <dbReference type="NCBI Taxonomy" id="2594883"/>
    <lineage>
        <taxon>Bacteria</taxon>
        <taxon>Bacillati</taxon>
        <taxon>Bacillota</taxon>
        <taxon>Bacilli</taxon>
        <taxon>Bacillales</taxon>
        <taxon>Bacillaceae</taxon>
        <taxon>Radiobacillus</taxon>
    </lineage>
</organism>
<dbReference type="EMBL" id="CP041666">
    <property type="protein sequence ID" value="QDP39828.1"/>
    <property type="molecule type" value="Genomic_DNA"/>
</dbReference>
<dbReference type="Proteomes" id="UP000315215">
    <property type="component" value="Chromosome"/>
</dbReference>
<gene>
    <name evidence="2" type="ORF">FN924_06405</name>
</gene>
<keyword evidence="1" id="KW-0472">Membrane</keyword>
<evidence type="ECO:0000256" key="1">
    <source>
        <dbReference type="SAM" id="Phobius"/>
    </source>
</evidence>
<feature type="transmembrane region" description="Helical" evidence="1">
    <location>
        <begin position="174"/>
        <end position="194"/>
    </location>
</feature>
<accession>A0A516KEJ9</accession>
<sequence>MAVLIGSGTGWLYRICEWVTRLVYVNLLWLGFSLLGLLLFGIGPATSSMFTVIRKWLNHDEDIRVFRTFLEAFKKDYWKANLLFILLFIGGCLLYLDFLFIGQFSGTISSMLSGILLLLTAIYLVLLFTIFPVFVHFELTVIQSIKYAIHLGVSSPLSMVIIGASIWLMYEVMVYIPATIPFFSGSIVSFIAMYRVNIALKKLELTYNPA</sequence>
<feature type="transmembrane region" description="Helical" evidence="1">
    <location>
        <begin position="111"/>
        <end position="135"/>
    </location>
</feature>